<proteinExistence type="predicted"/>
<keyword evidence="3" id="KW-1185">Reference proteome</keyword>
<evidence type="ECO:0000313" key="3">
    <source>
        <dbReference type="Proteomes" id="UP000075714"/>
    </source>
</evidence>
<comment type="caution">
    <text evidence="2">The sequence shown here is derived from an EMBL/GenBank/DDBJ whole genome shotgun (WGS) entry which is preliminary data.</text>
</comment>
<sequence length="202" mass="21900">MSERMALNNAGVLPTDPVMRKLFNSKDDIVDVLTEFEDLARAWREANDGKINATGDQKWALRNMHVPFDEATLTIQVAWDKLDKARLFIRHVHLKRLVLEFNLPFHEVATLTKDGGKKTLDRMLTLRDEDEATAAAAAAAGPSNPSQRMTRHAHGNPTIRDSDDDAGPDDGAAAAADAANAAQGAAVPTGNGSGGRRRNPRA</sequence>
<accession>A0A150GHG8</accession>
<dbReference type="AlphaFoldDB" id="A0A150GHG8"/>
<feature type="compositionally biased region" description="Low complexity" evidence="1">
    <location>
        <begin position="169"/>
        <end position="186"/>
    </location>
</feature>
<dbReference type="Proteomes" id="UP000075714">
    <property type="component" value="Unassembled WGS sequence"/>
</dbReference>
<evidence type="ECO:0000313" key="2">
    <source>
        <dbReference type="EMBL" id="KXZ49288.1"/>
    </source>
</evidence>
<evidence type="ECO:0000256" key="1">
    <source>
        <dbReference type="SAM" id="MobiDB-lite"/>
    </source>
</evidence>
<gene>
    <name evidence="2" type="ORF">GPECTOR_22g882</name>
</gene>
<protein>
    <submittedName>
        <fullName evidence="2">Uncharacterized protein</fullName>
    </submittedName>
</protein>
<name>A0A150GHG8_GONPE</name>
<reference evidence="3" key="1">
    <citation type="journal article" date="2016" name="Nat. Commun.">
        <title>The Gonium pectorale genome demonstrates co-option of cell cycle regulation during the evolution of multicellularity.</title>
        <authorList>
            <person name="Hanschen E.R."/>
            <person name="Marriage T.N."/>
            <person name="Ferris P.J."/>
            <person name="Hamaji T."/>
            <person name="Toyoda A."/>
            <person name="Fujiyama A."/>
            <person name="Neme R."/>
            <person name="Noguchi H."/>
            <person name="Minakuchi Y."/>
            <person name="Suzuki M."/>
            <person name="Kawai-Toyooka H."/>
            <person name="Smith D.R."/>
            <person name="Sparks H."/>
            <person name="Anderson J."/>
            <person name="Bakaric R."/>
            <person name="Luria V."/>
            <person name="Karger A."/>
            <person name="Kirschner M.W."/>
            <person name="Durand P.M."/>
            <person name="Michod R.E."/>
            <person name="Nozaki H."/>
            <person name="Olson B.J."/>
        </authorList>
    </citation>
    <scope>NUCLEOTIDE SEQUENCE [LARGE SCALE GENOMIC DNA]</scope>
    <source>
        <strain evidence="3">NIES-2863</strain>
    </source>
</reference>
<organism evidence="2 3">
    <name type="scientific">Gonium pectorale</name>
    <name type="common">Green alga</name>
    <dbReference type="NCBI Taxonomy" id="33097"/>
    <lineage>
        <taxon>Eukaryota</taxon>
        <taxon>Viridiplantae</taxon>
        <taxon>Chlorophyta</taxon>
        <taxon>core chlorophytes</taxon>
        <taxon>Chlorophyceae</taxon>
        <taxon>CS clade</taxon>
        <taxon>Chlamydomonadales</taxon>
        <taxon>Volvocaceae</taxon>
        <taxon>Gonium</taxon>
    </lineage>
</organism>
<feature type="region of interest" description="Disordered" evidence="1">
    <location>
        <begin position="132"/>
        <end position="202"/>
    </location>
</feature>
<dbReference type="EMBL" id="LSYV01000023">
    <property type="protein sequence ID" value="KXZ49288.1"/>
    <property type="molecule type" value="Genomic_DNA"/>
</dbReference>